<evidence type="ECO:0000256" key="7">
    <source>
        <dbReference type="ARBA" id="ARBA00023004"/>
    </source>
</evidence>
<dbReference type="InterPro" id="IPR036396">
    <property type="entry name" value="Cyt_P450_sf"/>
</dbReference>
<dbReference type="PRINTS" id="PR00463">
    <property type="entry name" value="EP450I"/>
</dbReference>
<comment type="similarity">
    <text evidence="3">Belongs to the cytochrome P450 family.</text>
</comment>
<comment type="caution">
    <text evidence="9">The sequence shown here is derived from an EMBL/GenBank/DDBJ whole genome shotgun (WGS) entry which is preliminary data.</text>
</comment>
<dbReference type="GO" id="GO:0005506">
    <property type="term" value="F:iron ion binding"/>
    <property type="evidence" value="ECO:0007669"/>
    <property type="project" value="InterPro"/>
</dbReference>
<dbReference type="Gene3D" id="1.10.630.10">
    <property type="entry name" value="Cytochrome P450"/>
    <property type="match status" value="1"/>
</dbReference>
<evidence type="ECO:0000256" key="4">
    <source>
        <dbReference type="ARBA" id="ARBA00022617"/>
    </source>
</evidence>
<dbReference type="Proteomes" id="UP001221142">
    <property type="component" value="Unassembled WGS sequence"/>
</dbReference>
<evidence type="ECO:0000256" key="5">
    <source>
        <dbReference type="ARBA" id="ARBA00022723"/>
    </source>
</evidence>
<keyword evidence="5" id="KW-0479">Metal-binding</keyword>
<reference evidence="9" key="1">
    <citation type="submission" date="2023-03" db="EMBL/GenBank/DDBJ databases">
        <title>Massive genome expansion in bonnet fungi (Mycena s.s.) driven by repeated elements and novel gene families across ecological guilds.</title>
        <authorList>
            <consortium name="Lawrence Berkeley National Laboratory"/>
            <person name="Harder C.B."/>
            <person name="Miyauchi S."/>
            <person name="Viragh M."/>
            <person name="Kuo A."/>
            <person name="Thoen E."/>
            <person name="Andreopoulos B."/>
            <person name="Lu D."/>
            <person name="Skrede I."/>
            <person name="Drula E."/>
            <person name="Henrissat B."/>
            <person name="Morin E."/>
            <person name="Kohler A."/>
            <person name="Barry K."/>
            <person name="LaButti K."/>
            <person name="Morin E."/>
            <person name="Salamov A."/>
            <person name="Lipzen A."/>
            <person name="Mereny Z."/>
            <person name="Hegedus B."/>
            <person name="Baldrian P."/>
            <person name="Stursova M."/>
            <person name="Weitz H."/>
            <person name="Taylor A."/>
            <person name="Grigoriev I.V."/>
            <person name="Nagy L.G."/>
            <person name="Martin F."/>
            <person name="Kauserud H."/>
        </authorList>
    </citation>
    <scope>NUCLEOTIDE SEQUENCE</scope>
    <source>
        <strain evidence="9">9284</strain>
    </source>
</reference>
<dbReference type="PANTHER" id="PTHR46300">
    <property type="entry name" value="P450, PUTATIVE (EUROFUNG)-RELATED-RELATED"/>
    <property type="match status" value="1"/>
</dbReference>
<dbReference type="GO" id="GO:0016705">
    <property type="term" value="F:oxidoreductase activity, acting on paired donors, with incorporation or reduction of molecular oxygen"/>
    <property type="evidence" value="ECO:0007669"/>
    <property type="project" value="InterPro"/>
</dbReference>
<keyword evidence="6" id="KW-0560">Oxidoreductase</keyword>
<dbReference type="InterPro" id="IPR050364">
    <property type="entry name" value="Cytochrome_P450_fung"/>
</dbReference>
<dbReference type="GO" id="GO:0020037">
    <property type="term" value="F:heme binding"/>
    <property type="evidence" value="ECO:0007669"/>
    <property type="project" value="InterPro"/>
</dbReference>
<comment type="cofactor">
    <cofactor evidence="1">
        <name>heme</name>
        <dbReference type="ChEBI" id="CHEBI:30413"/>
    </cofactor>
</comment>
<organism evidence="9 10">
    <name type="scientific">Roridomyces roridus</name>
    <dbReference type="NCBI Taxonomy" id="1738132"/>
    <lineage>
        <taxon>Eukaryota</taxon>
        <taxon>Fungi</taxon>
        <taxon>Dikarya</taxon>
        <taxon>Basidiomycota</taxon>
        <taxon>Agaricomycotina</taxon>
        <taxon>Agaricomycetes</taxon>
        <taxon>Agaricomycetidae</taxon>
        <taxon>Agaricales</taxon>
        <taxon>Marasmiineae</taxon>
        <taxon>Mycenaceae</taxon>
        <taxon>Roridomyces</taxon>
    </lineage>
</organism>
<feature type="non-terminal residue" evidence="9">
    <location>
        <position position="179"/>
    </location>
</feature>
<keyword evidence="7" id="KW-0408">Iron</keyword>
<dbReference type="Pfam" id="PF00067">
    <property type="entry name" value="p450"/>
    <property type="match status" value="1"/>
</dbReference>
<keyword evidence="8" id="KW-0503">Monooxygenase</keyword>
<dbReference type="InterPro" id="IPR002401">
    <property type="entry name" value="Cyt_P450_E_grp-I"/>
</dbReference>
<name>A0AAD7BEF8_9AGAR</name>
<evidence type="ECO:0000256" key="3">
    <source>
        <dbReference type="ARBA" id="ARBA00010617"/>
    </source>
</evidence>
<dbReference type="SUPFAM" id="SSF48264">
    <property type="entry name" value="Cytochrome P450"/>
    <property type="match status" value="1"/>
</dbReference>
<evidence type="ECO:0000256" key="8">
    <source>
        <dbReference type="ARBA" id="ARBA00023033"/>
    </source>
</evidence>
<evidence type="ECO:0000313" key="9">
    <source>
        <dbReference type="EMBL" id="KAJ7618699.1"/>
    </source>
</evidence>
<dbReference type="GO" id="GO:0004497">
    <property type="term" value="F:monooxygenase activity"/>
    <property type="evidence" value="ECO:0007669"/>
    <property type="project" value="UniProtKB-KW"/>
</dbReference>
<comment type="pathway">
    <text evidence="2">Secondary metabolite biosynthesis.</text>
</comment>
<keyword evidence="4" id="KW-0349">Heme</keyword>
<evidence type="ECO:0000256" key="6">
    <source>
        <dbReference type="ARBA" id="ARBA00023002"/>
    </source>
</evidence>
<evidence type="ECO:0000256" key="2">
    <source>
        <dbReference type="ARBA" id="ARBA00005179"/>
    </source>
</evidence>
<dbReference type="PANTHER" id="PTHR46300:SF7">
    <property type="entry name" value="P450, PUTATIVE (EUROFUNG)-RELATED"/>
    <property type="match status" value="1"/>
</dbReference>
<protein>
    <submittedName>
        <fullName evidence="9">Cytochrome P450</fullName>
    </submittedName>
</protein>
<sequence length="179" mass="20356">DTFPILKHIPRWLPGAGFKRQAEEWRTLVLAFLEVPFAETKRQMVRDFWLSVFANEDDQVPFNEQHVKQVAGTMFFDGADTSAAGLAYFVQAMLANPEAQRKAQSEIDDLTKGKYLPTFEDEDSLPYVSALVKEVLRWRAIFPLGEPRLLQTEDEYEGYRIPAGSPVIGNTWCVSSVLL</sequence>
<proteinExistence type="inferred from homology"/>
<keyword evidence="10" id="KW-1185">Reference proteome</keyword>
<accession>A0AAD7BEF8</accession>
<evidence type="ECO:0000256" key="1">
    <source>
        <dbReference type="ARBA" id="ARBA00001971"/>
    </source>
</evidence>
<evidence type="ECO:0000313" key="10">
    <source>
        <dbReference type="Proteomes" id="UP001221142"/>
    </source>
</evidence>
<dbReference type="InterPro" id="IPR001128">
    <property type="entry name" value="Cyt_P450"/>
</dbReference>
<dbReference type="EMBL" id="JARKIF010000019">
    <property type="protein sequence ID" value="KAJ7618699.1"/>
    <property type="molecule type" value="Genomic_DNA"/>
</dbReference>
<dbReference type="AlphaFoldDB" id="A0AAD7BEF8"/>
<gene>
    <name evidence="9" type="ORF">FB45DRAFT_755981</name>
</gene>